<proteinExistence type="predicted"/>
<name>A0ABR9DGU5_9GAMM</name>
<evidence type="ECO:0000313" key="1">
    <source>
        <dbReference type="EMBL" id="MBD9362324.1"/>
    </source>
</evidence>
<keyword evidence="2" id="KW-1185">Reference proteome</keyword>
<dbReference type="SUPFAM" id="SSF48452">
    <property type="entry name" value="TPR-like"/>
    <property type="match status" value="1"/>
</dbReference>
<dbReference type="InterPro" id="IPR011990">
    <property type="entry name" value="TPR-like_helical_dom_sf"/>
</dbReference>
<evidence type="ECO:0000313" key="2">
    <source>
        <dbReference type="Proteomes" id="UP000641152"/>
    </source>
</evidence>
<accession>A0ABR9DGU5</accession>
<organism evidence="1 2">
    <name type="scientific">Methylomonas fluvii</name>
    <dbReference type="NCBI Taxonomy" id="1854564"/>
    <lineage>
        <taxon>Bacteria</taxon>
        <taxon>Pseudomonadati</taxon>
        <taxon>Pseudomonadota</taxon>
        <taxon>Gammaproteobacteria</taxon>
        <taxon>Methylococcales</taxon>
        <taxon>Methylococcaceae</taxon>
        <taxon>Methylomonas</taxon>
    </lineage>
</organism>
<evidence type="ECO:0008006" key="3">
    <source>
        <dbReference type="Google" id="ProtNLM"/>
    </source>
</evidence>
<dbReference type="RefSeq" id="WP_192395108.1">
    <property type="nucleotide sequence ID" value="NZ_CAJHIU010000003.1"/>
</dbReference>
<reference evidence="1 2" key="1">
    <citation type="submission" date="2020-09" db="EMBL/GenBank/DDBJ databases">
        <title>Methylomonas albis sp. nov. and Methylomonas fluvii sp. nov.: Two cold-adapted methanotrophs from the River Elbe and an amended description of Methylovulum psychrotolerans strain Eb1.</title>
        <authorList>
            <person name="Bussmann I.K."/>
            <person name="Klings K.-W."/>
            <person name="Warnstedt J."/>
            <person name="Hoppert M."/>
            <person name="Saborowski A."/>
            <person name="Horn F."/>
            <person name="Liebner S."/>
        </authorList>
    </citation>
    <scope>NUCLEOTIDE SEQUENCE [LARGE SCALE GENOMIC DNA]</scope>
    <source>
        <strain evidence="1 2">EbB</strain>
    </source>
</reference>
<protein>
    <recommendedName>
        <fullName evidence="3">Tetratricopeptide repeat protein</fullName>
    </recommendedName>
</protein>
<comment type="caution">
    <text evidence="1">The sequence shown here is derived from an EMBL/GenBank/DDBJ whole genome shotgun (WGS) entry which is preliminary data.</text>
</comment>
<dbReference type="Gene3D" id="1.25.40.10">
    <property type="entry name" value="Tetratricopeptide repeat domain"/>
    <property type="match status" value="1"/>
</dbReference>
<gene>
    <name evidence="1" type="ORF">EBB_17760</name>
</gene>
<dbReference type="EMBL" id="JACXST010000003">
    <property type="protein sequence ID" value="MBD9362324.1"/>
    <property type="molecule type" value="Genomic_DNA"/>
</dbReference>
<dbReference type="Proteomes" id="UP000641152">
    <property type="component" value="Unassembled WGS sequence"/>
</dbReference>
<sequence>MAKSDSRAYPEYSFETSRGPVGQKVASLQREAVKYKSGNLPAAVACLEAAADLMRQHPGNYPLDRWLRLPMVLQHVGHFDEAIEEFHRLLDEIEERVNNEFSCSKPVIRQKIVHLNYFQIDDKMSLACKRQKLVNQAKQYAVLAEQHYQEFLDKSD</sequence>